<sequence>MTPTDGITLIDTGYIRPGLCAAYLVHGEDGRAALVDCGTATCAQRVLDAIAAAGVARDAVDWLLVTHVHLDHAGAAGPLMRALPNARLVVHPRGARHMIDPAKLIAGAKVVYGEAMFARDHAGMLPVDEARVVVADDGHEVPLAGRPLLCVDTPGHALHHYSVWDARTRGWFAGDAFGLSYREFDNGNGAFAVPTTSPVQFDPLQMQDSIRRLVARGPASIRIAHYGQVGECERLGGDLVALVDAMADIARGFDGRGDRGARIAAALAELYLERAVTHGVADAQRLVPEVLGGDIAINAQGLCVWLDREAKGRAGG</sequence>
<dbReference type="Pfam" id="PF00753">
    <property type="entry name" value="Lactamase_B"/>
    <property type="match status" value="1"/>
</dbReference>
<dbReference type="InterPro" id="IPR001279">
    <property type="entry name" value="Metallo-B-lactamas"/>
</dbReference>
<dbReference type="InterPro" id="IPR036866">
    <property type="entry name" value="RibonucZ/Hydroxyglut_hydro"/>
</dbReference>
<evidence type="ECO:0000259" key="1">
    <source>
        <dbReference type="SMART" id="SM00849"/>
    </source>
</evidence>
<dbReference type="InterPro" id="IPR037482">
    <property type="entry name" value="ST1585_MBL-fold"/>
</dbReference>
<dbReference type="GO" id="GO:0016787">
    <property type="term" value="F:hydrolase activity"/>
    <property type="evidence" value="ECO:0007669"/>
    <property type="project" value="UniProtKB-KW"/>
</dbReference>
<evidence type="ECO:0000313" key="2">
    <source>
        <dbReference type="EMBL" id="TWT18691.1"/>
    </source>
</evidence>
<feature type="domain" description="Metallo-beta-lactamase" evidence="1">
    <location>
        <begin position="19"/>
        <end position="225"/>
    </location>
</feature>
<dbReference type="PANTHER" id="PTHR42951">
    <property type="entry name" value="METALLO-BETA-LACTAMASE DOMAIN-CONTAINING"/>
    <property type="match status" value="1"/>
</dbReference>
<dbReference type="PANTHER" id="PTHR42951:SF22">
    <property type="entry name" value="METALLO BETA-LACTAMASE SUPERFAMILY LIPOPROTEIN"/>
    <property type="match status" value="1"/>
</dbReference>
<keyword evidence="3" id="KW-1185">Reference proteome</keyword>
<dbReference type="CDD" id="cd07726">
    <property type="entry name" value="ST1585-like_MBL-fold"/>
    <property type="match status" value="1"/>
</dbReference>
<name>A0A5C5TX17_9GAMM</name>
<dbReference type="RefSeq" id="WP_146388794.1">
    <property type="nucleotide sequence ID" value="NZ_VOHK01000006.1"/>
</dbReference>
<dbReference type="EMBL" id="VOHK01000006">
    <property type="protein sequence ID" value="TWT18691.1"/>
    <property type="molecule type" value="Genomic_DNA"/>
</dbReference>
<dbReference type="OrthoDB" id="9802991at2"/>
<keyword evidence="2" id="KW-0378">Hydrolase</keyword>
<evidence type="ECO:0000313" key="3">
    <source>
        <dbReference type="Proteomes" id="UP000319980"/>
    </source>
</evidence>
<dbReference type="SMART" id="SM00849">
    <property type="entry name" value="Lactamase_B"/>
    <property type="match status" value="1"/>
</dbReference>
<protein>
    <submittedName>
        <fullName evidence="2">MBL fold metallo-hydrolase</fullName>
    </submittedName>
</protein>
<dbReference type="SUPFAM" id="SSF56281">
    <property type="entry name" value="Metallo-hydrolase/oxidoreductase"/>
    <property type="match status" value="1"/>
</dbReference>
<dbReference type="AlphaFoldDB" id="A0A5C5TX17"/>
<comment type="caution">
    <text evidence="2">The sequence shown here is derived from an EMBL/GenBank/DDBJ whole genome shotgun (WGS) entry which is preliminary data.</text>
</comment>
<proteinExistence type="predicted"/>
<gene>
    <name evidence="2" type="ORF">FQY83_15075</name>
</gene>
<accession>A0A5C5TX17</accession>
<dbReference type="Proteomes" id="UP000319980">
    <property type="component" value="Unassembled WGS sequence"/>
</dbReference>
<dbReference type="InterPro" id="IPR050855">
    <property type="entry name" value="NDM-1-like"/>
</dbReference>
<dbReference type="Gene3D" id="3.60.15.10">
    <property type="entry name" value="Ribonuclease Z/Hydroxyacylglutathione hydrolase-like"/>
    <property type="match status" value="1"/>
</dbReference>
<organism evidence="2 3">
    <name type="scientific">Luteimonas marina</name>
    <dbReference type="NCBI Taxonomy" id="488485"/>
    <lineage>
        <taxon>Bacteria</taxon>
        <taxon>Pseudomonadati</taxon>
        <taxon>Pseudomonadota</taxon>
        <taxon>Gammaproteobacteria</taxon>
        <taxon>Lysobacterales</taxon>
        <taxon>Lysobacteraceae</taxon>
        <taxon>Luteimonas</taxon>
    </lineage>
</organism>
<reference evidence="2 3" key="1">
    <citation type="journal article" date="2008" name="Int. J. Syst. Evol. Microbiol.">
        <title>Luteimonas marina sp. nov., isolated from seawater.</title>
        <authorList>
            <person name="Baik K.S."/>
            <person name="Park S.C."/>
            <person name="Kim M.S."/>
            <person name="Kim E.M."/>
            <person name="Park C."/>
            <person name="Chun J."/>
            <person name="Seong C.N."/>
        </authorList>
    </citation>
    <scope>NUCLEOTIDE SEQUENCE [LARGE SCALE GENOMIC DNA]</scope>
    <source>
        <strain evidence="2 3">FR1330</strain>
    </source>
</reference>